<dbReference type="eggNOG" id="COG1205">
    <property type="taxonomic scope" value="Bacteria"/>
</dbReference>
<evidence type="ECO:0000256" key="4">
    <source>
        <dbReference type="ARBA" id="ARBA00022840"/>
    </source>
</evidence>
<dbReference type="PANTHER" id="PTHR47957">
    <property type="entry name" value="ATP-DEPENDENT HELICASE HRQ1"/>
    <property type="match status" value="1"/>
</dbReference>
<dbReference type="AlphaFoldDB" id="E1IAC9"/>
<dbReference type="InterPro" id="IPR014001">
    <property type="entry name" value="Helicase_ATP-bd"/>
</dbReference>
<dbReference type="InterPro" id="IPR011545">
    <property type="entry name" value="DEAD/DEAH_box_helicase_dom"/>
</dbReference>
<dbReference type="GO" id="GO:0016787">
    <property type="term" value="F:hydrolase activity"/>
    <property type="evidence" value="ECO:0007669"/>
    <property type="project" value="UniProtKB-KW"/>
</dbReference>
<dbReference type="Pfam" id="PF22590">
    <property type="entry name" value="Cas3-like_C_2"/>
    <property type="match status" value="1"/>
</dbReference>
<evidence type="ECO:0000313" key="8">
    <source>
        <dbReference type="Proteomes" id="UP000054010"/>
    </source>
</evidence>
<evidence type="ECO:0000256" key="5">
    <source>
        <dbReference type="ARBA" id="ARBA00023118"/>
    </source>
</evidence>
<accession>E1IAC9</accession>
<dbReference type="SMART" id="SM00487">
    <property type="entry name" value="DEXDc"/>
    <property type="match status" value="1"/>
</dbReference>
<keyword evidence="1" id="KW-0547">Nucleotide-binding</keyword>
<dbReference type="GO" id="GO:0036297">
    <property type="term" value="P:interstrand cross-link repair"/>
    <property type="evidence" value="ECO:0007669"/>
    <property type="project" value="TreeGrafter"/>
</dbReference>
<dbReference type="InterPro" id="IPR017575">
    <property type="entry name" value="CRISPR-assoc_helicase_Cas3"/>
</dbReference>
<dbReference type="GO" id="GO:0051607">
    <property type="term" value="P:defense response to virus"/>
    <property type="evidence" value="ECO:0007669"/>
    <property type="project" value="UniProtKB-KW"/>
</dbReference>
<evidence type="ECO:0000259" key="6">
    <source>
        <dbReference type="PROSITE" id="PS51192"/>
    </source>
</evidence>
<dbReference type="PROSITE" id="PS51192">
    <property type="entry name" value="HELICASE_ATP_BIND_1"/>
    <property type="match status" value="1"/>
</dbReference>
<comment type="caution">
    <text evidence="7">The sequence shown here is derived from an EMBL/GenBank/DDBJ whole genome shotgun (WGS) entry which is preliminary data.</text>
</comment>
<dbReference type="Pfam" id="PF00270">
    <property type="entry name" value="DEAD"/>
    <property type="match status" value="1"/>
</dbReference>
<reference evidence="7 8" key="1">
    <citation type="journal article" date="2011" name="J. Bacteriol.">
        <title>Draft genome sequence of the anoxygenic filamentous phototrophic bacterium Oscillochloris trichoides subsp. DG-6.</title>
        <authorList>
            <person name="Kuznetsov B.B."/>
            <person name="Ivanovsky R.N."/>
            <person name="Keppen O.I."/>
            <person name="Sukhacheva M.V."/>
            <person name="Bumazhkin B.K."/>
            <person name="Patutina E.O."/>
            <person name="Beletsky A.V."/>
            <person name="Mardanov A.V."/>
            <person name="Baslerov R.V."/>
            <person name="Panteleeva A.N."/>
            <person name="Kolganova T.V."/>
            <person name="Ravin N.V."/>
            <person name="Skryabin K.G."/>
        </authorList>
    </citation>
    <scope>NUCLEOTIDE SEQUENCE [LARGE SCALE GENOMIC DNA]</scope>
    <source>
        <strain evidence="7 8">DG-6</strain>
    </source>
</reference>
<gene>
    <name evidence="7" type="ORF">OSCT_0280</name>
</gene>
<dbReference type="EMBL" id="ADVR01000004">
    <property type="protein sequence ID" value="EFO81883.1"/>
    <property type="molecule type" value="Genomic_DNA"/>
</dbReference>
<protein>
    <submittedName>
        <fullName evidence="7">DEAD/DEAH box helicase-like protein</fullName>
    </submittedName>
</protein>
<dbReference type="NCBIfam" id="TIGR03158">
    <property type="entry name" value="cas3_cyano"/>
    <property type="match status" value="1"/>
</dbReference>
<keyword evidence="4" id="KW-0067">ATP-binding</keyword>
<evidence type="ECO:0000313" key="7">
    <source>
        <dbReference type="EMBL" id="EFO81883.1"/>
    </source>
</evidence>
<keyword evidence="2" id="KW-0378">Hydrolase</keyword>
<dbReference type="SUPFAM" id="SSF52540">
    <property type="entry name" value="P-loop containing nucleoside triphosphate hydrolases"/>
    <property type="match status" value="1"/>
</dbReference>
<dbReference type="GO" id="GO:0005524">
    <property type="term" value="F:ATP binding"/>
    <property type="evidence" value="ECO:0007669"/>
    <property type="project" value="UniProtKB-KW"/>
</dbReference>
<evidence type="ECO:0000256" key="3">
    <source>
        <dbReference type="ARBA" id="ARBA00022806"/>
    </source>
</evidence>
<dbReference type="GO" id="GO:0003676">
    <property type="term" value="F:nucleic acid binding"/>
    <property type="evidence" value="ECO:0007669"/>
    <property type="project" value="InterPro"/>
</dbReference>
<dbReference type="InterPro" id="IPR027417">
    <property type="entry name" value="P-loop_NTPase"/>
</dbReference>
<dbReference type="Proteomes" id="UP000054010">
    <property type="component" value="Unassembled WGS sequence"/>
</dbReference>
<dbReference type="HOGENOM" id="CLU_382982_0_0_0"/>
<dbReference type="GO" id="GO:0043138">
    <property type="term" value="F:3'-5' DNA helicase activity"/>
    <property type="evidence" value="ECO:0007669"/>
    <property type="project" value="TreeGrafter"/>
</dbReference>
<evidence type="ECO:0000256" key="1">
    <source>
        <dbReference type="ARBA" id="ARBA00022741"/>
    </source>
</evidence>
<dbReference type="Gene3D" id="3.40.50.300">
    <property type="entry name" value="P-loop containing nucleotide triphosphate hydrolases"/>
    <property type="match status" value="2"/>
</dbReference>
<dbReference type="STRING" id="765420.OSCT_0280"/>
<keyword evidence="5" id="KW-0051">Antiviral defense</keyword>
<name>E1IAC9_9CHLR</name>
<evidence type="ECO:0000256" key="2">
    <source>
        <dbReference type="ARBA" id="ARBA00022801"/>
    </source>
</evidence>
<dbReference type="InterPro" id="IPR054712">
    <property type="entry name" value="Cas3-like_dom"/>
</dbReference>
<keyword evidence="3" id="KW-0347">Helicase</keyword>
<dbReference type="GO" id="GO:0006289">
    <property type="term" value="P:nucleotide-excision repair"/>
    <property type="evidence" value="ECO:0007669"/>
    <property type="project" value="TreeGrafter"/>
</dbReference>
<sequence>MQINTLPVYSKLADAAAIPAEVAKNLPKDWQLSQHQIETYAALCNNDVDVVINTAMTGDGKSLAGLLPFLSNRQHNGILVLYPTNELIQDQYASAITTLPRWNIASNQATTIFGARLDEIYADVEQLSRAEVLQRELNQHRLTLSNPDILHAILQFHYQQYGRSPSHIAGQIAMLFDQLTFDEFHIFETPQVTAILTGLLFLKTQSKELKTLFLSATPSPEVMRLLDRVGLKAGLIEPQRQGWYHHGSDPGKEWRPILQGSHIHFAETTAEEWVANGGDQIILNWFREHRPAAKAAVIVHSVATALRLVDRLKPLFATEGLTVEANTGITGRTIRKESYDADLLIGTSTVDVGVDFKINFLVFEASSAGNFLQRLGRLGRHTNFIDRHHHEQQFQDFAAYALVPSFIYERLFNAIDGQTDPLISDATYTREQLSQKVQEIFPQPTRFEHYTRTWGRFVPAKVIQTLTSKPLKASFQSVTSVLFPAYTKLIQGKIGDAISEWRTRQANQEELLITEALSFRGGSPFDCGLIKDDEREVVTYDLFWLLANAQLELLSQGAFCDRVRQMGKSDLAYQRGFQKFFFRWHGLRTQRELVTIILPPIVTTWSSERYQTAQVLPGIQVDCAGHEFLNELNRRLINQRCVGLVVPAYDPQQLRRKLYLPPSIHLFPYRADSDDAGIQMGTIAFGRDALLLDSRLQARPLNTQCDKPMIY</sequence>
<organism evidence="7 8">
    <name type="scientific">Oscillochloris trichoides DG-6</name>
    <dbReference type="NCBI Taxonomy" id="765420"/>
    <lineage>
        <taxon>Bacteria</taxon>
        <taxon>Bacillati</taxon>
        <taxon>Chloroflexota</taxon>
        <taxon>Chloroflexia</taxon>
        <taxon>Chloroflexales</taxon>
        <taxon>Chloroflexineae</taxon>
        <taxon>Oscillochloridaceae</taxon>
        <taxon>Oscillochloris</taxon>
    </lineage>
</organism>
<proteinExistence type="predicted"/>
<dbReference type="PANTHER" id="PTHR47957:SF3">
    <property type="entry name" value="ATP-DEPENDENT HELICASE HRQ1"/>
    <property type="match status" value="1"/>
</dbReference>
<feature type="domain" description="Helicase ATP-binding" evidence="6">
    <location>
        <begin position="42"/>
        <end position="236"/>
    </location>
</feature>
<keyword evidence="8" id="KW-1185">Reference proteome</keyword>